<feature type="transmembrane region" description="Helical" evidence="1">
    <location>
        <begin position="6"/>
        <end position="25"/>
    </location>
</feature>
<gene>
    <name evidence="2" type="ORF">ODV14_04590</name>
</gene>
<evidence type="ECO:0000313" key="2">
    <source>
        <dbReference type="EMBL" id="MDB6246615.1"/>
    </source>
</evidence>
<proteinExistence type="predicted"/>
<keyword evidence="1" id="KW-1133">Transmembrane helix</keyword>
<evidence type="ECO:0000313" key="3">
    <source>
        <dbReference type="Proteomes" id="UP001141961"/>
    </source>
</evidence>
<evidence type="ECO:0008006" key="4">
    <source>
        <dbReference type="Google" id="ProtNLM"/>
    </source>
</evidence>
<name>A0AAW6B9A4_LACAM</name>
<sequence length="110" mass="12654">MGFWTFYVLPLCISFVLMLIGIHLLKDRAKIGAYLLVYFLAGINCVIAGIFGVSYIYAFVLELVTPSSLTKYGWMVFWNDNVIFVIATVVLIAINVLIWRRSRKMQLKIR</sequence>
<dbReference type="EMBL" id="JAOTHD010000011">
    <property type="protein sequence ID" value="MDB6246615.1"/>
    <property type="molecule type" value="Genomic_DNA"/>
</dbReference>
<accession>A0AAW6B9A4</accession>
<dbReference type="Proteomes" id="UP001141961">
    <property type="component" value="Unassembled WGS sequence"/>
</dbReference>
<feature type="transmembrane region" description="Helical" evidence="1">
    <location>
        <begin position="37"/>
        <end position="61"/>
    </location>
</feature>
<dbReference type="RefSeq" id="WP_056940148.1">
    <property type="nucleotide sequence ID" value="NZ_JAOTHC010000011.1"/>
</dbReference>
<reference evidence="2" key="1">
    <citation type="journal article" date="2022" name="Microorganisms">
        <title>Antibiotic Susceptibility, Resistance Gene Determinants and Corresponding Genomic Regions in Lactobacillus amylovorus Isolates Derived from Wild Boars and Domestic Pigs.</title>
        <authorList>
            <person name="Moravkova M."/>
            <person name="Kostovova I."/>
            <person name="Kavanova K."/>
            <person name="Pechar R."/>
            <person name="Stanek S."/>
            <person name="Brychta A."/>
            <person name="Zeman M."/>
            <person name="Kubasova T."/>
        </authorList>
    </citation>
    <scope>NUCLEOTIDE SEQUENCE</scope>
    <source>
        <strain evidence="2">M597B</strain>
    </source>
</reference>
<keyword evidence="1" id="KW-0472">Membrane</keyword>
<feature type="transmembrane region" description="Helical" evidence="1">
    <location>
        <begin position="81"/>
        <end position="100"/>
    </location>
</feature>
<keyword evidence="1" id="KW-0812">Transmembrane</keyword>
<reference evidence="2" key="2">
    <citation type="submission" date="2022-10" db="EMBL/GenBank/DDBJ databases">
        <authorList>
            <person name="Kostovova I."/>
            <person name="Moravkova M."/>
            <person name="Pechar R."/>
        </authorList>
    </citation>
    <scope>NUCLEOTIDE SEQUENCE</scope>
    <source>
        <strain evidence="2">M597B</strain>
    </source>
</reference>
<dbReference type="AlphaFoldDB" id="A0AAW6B9A4"/>
<organism evidence="2 3">
    <name type="scientific">Lactobacillus amylovorus</name>
    <dbReference type="NCBI Taxonomy" id="1604"/>
    <lineage>
        <taxon>Bacteria</taxon>
        <taxon>Bacillati</taxon>
        <taxon>Bacillota</taxon>
        <taxon>Bacilli</taxon>
        <taxon>Lactobacillales</taxon>
        <taxon>Lactobacillaceae</taxon>
        <taxon>Lactobacillus</taxon>
    </lineage>
</organism>
<comment type="caution">
    <text evidence="2">The sequence shown here is derived from an EMBL/GenBank/DDBJ whole genome shotgun (WGS) entry which is preliminary data.</text>
</comment>
<protein>
    <recommendedName>
        <fullName evidence="4">Integral membrane protein</fullName>
    </recommendedName>
</protein>
<evidence type="ECO:0000256" key="1">
    <source>
        <dbReference type="SAM" id="Phobius"/>
    </source>
</evidence>